<protein>
    <recommendedName>
        <fullName evidence="3">DUF3906 family protein</fullName>
    </recommendedName>
</protein>
<evidence type="ECO:0000313" key="1">
    <source>
        <dbReference type="EMBL" id="GGE17369.1"/>
    </source>
</evidence>
<dbReference type="Proteomes" id="UP000625210">
    <property type="component" value="Unassembled WGS sequence"/>
</dbReference>
<dbReference type="AlphaFoldDB" id="A0A8J2VFM0"/>
<organism evidence="1 2">
    <name type="scientific">Marinithermofilum abyssi</name>
    <dbReference type="NCBI Taxonomy" id="1571185"/>
    <lineage>
        <taxon>Bacteria</taxon>
        <taxon>Bacillati</taxon>
        <taxon>Bacillota</taxon>
        <taxon>Bacilli</taxon>
        <taxon>Bacillales</taxon>
        <taxon>Thermoactinomycetaceae</taxon>
        <taxon>Marinithermofilum</taxon>
    </lineage>
</organism>
<name>A0A8J2VFM0_9BACL</name>
<dbReference type="Pfam" id="PF13046">
    <property type="entry name" value="DUF3906"/>
    <property type="match status" value="1"/>
</dbReference>
<dbReference type="InterPro" id="IPR024998">
    <property type="entry name" value="DUF3906"/>
</dbReference>
<dbReference type="EMBL" id="BMHQ01000006">
    <property type="protein sequence ID" value="GGE17369.1"/>
    <property type="molecule type" value="Genomic_DNA"/>
</dbReference>
<evidence type="ECO:0008006" key="3">
    <source>
        <dbReference type="Google" id="ProtNLM"/>
    </source>
</evidence>
<proteinExistence type="predicted"/>
<dbReference type="RefSeq" id="WP_188647638.1">
    <property type="nucleotide sequence ID" value="NZ_BMHQ01000006.1"/>
</dbReference>
<sequence>MYLYRFEVTLEDGVVPVIIVAENDDRAFGQVDVELEKHFLSVPDVEEITLHEKKRIGKGCGFVLQPASE</sequence>
<reference evidence="1" key="2">
    <citation type="submission" date="2020-09" db="EMBL/GenBank/DDBJ databases">
        <authorList>
            <person name="Sun Q."/>
            <person name="Zhou Y."/>
        </authorList>
    </citation>
    <scope>NUCLEOTIDE SEQUENCE</scope>
    <source>
        <strain evidence="1">CGMCC 1.15179</strain>
    </source>
</reference>
<gene>
    <name evidence="1" type="ORF">GCM10011571_18820</name>
</gene>
<keyword evidence="2" id="KW-1185">Reference proteome</keyword>
<reference evidence="1" key="1">
    <citation type="journal article" date="2014" name="Int. J. Syst. Evol. Microbiol.">
        <title>Complete genome sequence of Corynebacterium casei LMG S-19264T (=DSM 44701T), isolated from a smear-ripened cheese.</title>
        <authorList>
            <consortium name="US DOE Joint Genome Institute (JGI-PGF)"/>
            <person name="Walter F."/>
            <person name="Albersmeier A."/>
            <person name="Kalinowski J."/>
            <person name="Ruckert C."/>
        </authorList>
    </citation>
    <scope>NUCLEOTIDE SEQUENCE</scope>
    <source>
        <strain evidence="1">CGMCC 1.15179</strain>
    </source>
</reference>
<comment type="caution">
    <text evidence="1">The sequence shown here is derived from an EMBL/GenBank/DDBJ whole genome shotgun (WGS) entry which is preliminary data.</text>
</comment>
<accession>A0A8J2VFM0</accession>
<evidence type="ECO:0000313" key="2">
    <source>
        <dbReference type="Proteomes" id="UP000625210"/>
    </source>
</evidence>